<dbReference type="NCBIfam" id="TIGR04123">
    <property type="entry name" value="P_estr_lig_assc"/>
    <property type="match status" value="1"/>
</dbReference>
<organism evidence="1 2">
    <name type="scientific">Usitatibacter rugosus</name>
    <dbReference type="NCBI Taxonomy" id="2732067"/>
    <lineage>
        <taxon>Bacteria</taxon>
        <taxon>Pseudomonadati</taxon>
        <taxon>Pseudomonadota</taxon>
        <taxon>Betaproteobacteria</taxon>
        <taxon>Nitrosomonadales</taxon>
        <taxon>Usitatibacteraceae</taxon>
        <taxon>Usitatibacter</taxon>
    </lineage>
</organism>
<dbReference type="Proteomes" id="UP000501534">
    <property type="component" value="Chromosome"/>
</dbReference>
<dbReference type="Gene3D" id="3.60.21.10">
    <property type="match status" value="1"/>
</dbReference>
<sequence>MIECIVAGEKVVMLREKALYWPREATLFVADFHLGKAAAFRSAGIPMPSGTTTDNVTRLASAIASTGARRVVFLGDFLHAKASKARSTEATFGAWREKHSAVDLVLVRGNHDTSAGDPREDWNIECVDEGAVLGPFIANHHPEAKRGGYVLAGHIHPAVRLSGEGDSVRLPCFWFSPRVGVLPAFGAFTGSAVVRPREGDQVFVIADGEVISVGN</sequence>
<name>A0A6M4GSK8_9PROT</name>
<dbReference type="AlphaFoldDB" id="A0A6M4GSK8"/>
<dbReference type="SUPFAM" id="SSF56300">
    <property type="entry name" value="Metallo-dependent phosphatases"/>
    <property type="match status" value="1"/>
</dbReference>
<dbReference type="PANTHER" id="PTHR39323:SF1">
    <property type="entry name" value="BLR1149 PROTEIN"/>
    <property type="match status" value="1"/>
</dbReference>
<dbReference type="InterPro" id="IPR026336">
    <property type="entry name" value="PdeM-like"/>
</dbReference>
<accession>A0A6M4GSK8</accession>
<dbReference type="InterPro" id="IPR024173">
    <property type="entry name" value="Pesterase_MJ0037-like"/>
</dbReference>
<gene>
    <name evidence="1" type="ORF">DSM104443_01127</name>
</gene>
<evidence type="ECO:0000313" key="2">
    <source>
        <dbReference type="Proteomes" id="UP000501534"/>
    </source>
</evidence>
<dbReference type="PANTHER" id="PTHR39323">
    <property type="entry name" value="BLR1149 PROTEIN"/>
    <property type="match status" value="1"/>
</dbReference>
<evidence type="ECO:0008006" key="3">
    <source>
        <dbReference type="Google" id="ProtNLM"/>
    </source>
</evidence>
<evidence type="ECO:0000313" key="1">
    <source>
        <dbReference type="EMBL" id="QJR10076.1"/>
    </source>
</evidence>
<protein>
    <recommendedName>
        <fullName evidence="3">Phosphoesterase</fullName>
    </recommendedName>
</protein>
<dbReference type="RefSeq" id="WP_171090318.1">
    <property type="nucleotide sequence ID" value="NZ_CP053069.1"/>
</dbReference>
<dbReference type="KEGG" id="uru:DSM104443_01127"/>
<keyword evidence="2" id="KW-1185">Reference proteome</keyword>
<dbReference type="EMBL" id="CP053069">
    <property type="protein sequence ID" value="QJR10076.1"/>
    <property type="molecule type" value="Genomic_DNA"/>
</dbReference>
<dbReference type="PIRSF" id="PIRSF000887">
    <property type="entry name" value="Pesterase_MJ0037"/>
    <property type="match status" value="1"/>
</dbReference>
<dbReference type="InterPro" id="IPR029052">
    <property type="entry name" value="Metallo-depent_PP-like"/>
</dbReference>
<reference evidence="1 2" key="1">
    <citation type="submission" date="2020-04" db="EMBL/GenBank/DDBJ databases">
        <title>Usitatibacter rugosus gen. nov., sp. nov. and Usitatibacter palustris sp. nov., novel members of Usitatibacteraceae fam. nov. within the order Nitrosomonadales isolated from soil.</title>
        <authorList>
            <person name="Huber K.J."/>
            <person name="Neumann-Schaal M."/>
            <person name="Geppert A."/>
            <person name="Luckner M."/>
            <person name="Wanner G."/>
            <person name="Overmann J."/>
        </authorList>
    </citation>
    <scope>NUCLEOTIDE SEQUENCE [LARGE SCALE GENOMIC DNA]</scope>
    <source>
        <strain evidence="1 2">0125_3</strain>
    </source>
</reference>
<proteinExistence type="predicted"/>